<evidence type="ECO:0000256" key="3">
    <source>
        <dbReference type="ARBA" id="ARBA00022475"/>
    </source>
</evidence>
<evidence type="ECO:0000256" key="9">
    <source>
        <dbReference type="ARBA" id="ARBA00022840"/>
    </source>
</evidence>
<dbReference type="EMBL" id="ASJR01000008">
    <property type="protein sequence ID" value="ERP31954.1"/>
    <property type="molecule type" value="Genomic_DNA"/>
</dbReference>
<keyword evidence="7 17" id="KW-0547">Nucleotide-binding</keyword>
<evidence type="ECO:0000256" key="18">
    <source>
        <dbReference type="PIRSR" id="PIRSR600829-4"/>
    </source>
</evidence>
<dbReference type="PANTHER" id="PTHR34299:SF1">
    <property type="entry name" value="DIACYLGLYCEROL KINASE"/>
    <property type="match status" value="1"/>
</dbReference>
<feature type="transmembrane region" description="Helical" evidence="19">
    <location>
        <begin position="59"/>
        <end position="78"/>
    </location>
</feature>
<keyword evidence="9 17" id="KW-0067">ATP-binding</keyword>
<keyword evidence="6 19" id="KW-0812">Transmembrane</keyword>
<gene>
    <name evidence="20" type="ORF">CALK_1174</name>
</gene>
<dbReference type="CDD" id="cd14265">
    <property type="entry name" value="UDPK_IM_like"/>
    <property type="match status" value="1"/>
</dbReference>
<keyword evidence="21" id="KW-1185">Reference proteome</keyword>
<dbReference type="eggNOG" id="COG0818">
    <property type="taxonomic scope" value="Bacteria"/>
</dbReference>
<dbReference type="RefSeq" id="WP_022636655.1">
    <property type="nucleotide sequence ID" value="NZ_ASJR01000008.1"/>
</dbReference>
<keyword evidence="4" id="KW-0444">Lipid biosynthesis</keyword>
<evidence type="ECO:0000313" key="21">
    <source>
        <dbReference type="Proteomes" id="UP000017148"/>
    </source>
</evidence>
<comment type="cofactor">
    <cofactor evidence="18">
        <name>Mg(2+)</name>
        <dbReference type="ChEBI" id="CHEBI:18420"/>
    </cofactor>
    <text evidence="18">Mn(2+), Zn(2+), Cd(2+) and Co(2+) support activity to lesser extents.</text>
</comment>
<keyword evidence="18" id="KW-0479">Metal-binding</keyword>
<keyword evidence="11" id="KW-0443">Lipid metabolism</keyword>
<feature type="binding site" evidence="17">
    <location>
        <begin position="97"/>
        <end position="98"/>
    </location>
    <ligand>
        <name>ATP</name>
        <dbReference type="ChEBI" id="CHEBI:30616"/>
    </ligand>
</feature>
<evidence type="ECO:0000256" key="2">
    <source>
        <dbReference type="ARBA" id="ARBA00005967"/>
    </source>
</evidence>
<keyword evidence="18" id="KW-0460">Magnesium</keyword>
<dbReference type="Proteomes" id="UP000017148">
    <property type="component" value="Unassembled WGS sequence"/>
</dbReference>
<dbReference type="GO" id="GO:0005886">
    <property type="term" value="C:plasma membrane"/>
    <property type="evidence" value="ECO:0007669"/>
    <property type="project" value="UniProtKB-SubCell"/>
</dbReference>
<name>U7D613_9BACT</name>
<feature type="binding site" evidence="16">
    <location>
        <position position="72"/>
    </location>
    <ligand>
        <name>substrate</name>
    </ligand>
</feature>
<dbReference type="OrthoDB" id="9796011at2"/>
<dbReference type="InterPro" id="IPR036945">
    <property type="entry name" value="DAGK_sf"/>
</dbReference>
<proteinExistence type="inferred from homology"/>
<evidence type="ECO:0000256" key="15">
    <source>
        <dbReference type="PIRSR" id="PIRSR600829-1"/>
    </source>
</evidence>
<sequence length="126" mass="13863">MKRQFHLFSIRERIESFRYALAGLRSLISTQHNAWIHALCTLIALGAGTLLPISRFEWLILIMGITLVWVAEALNTAMEFLCDAAIPDFHPLVEKAKDVAAGAVFISAIAALCIGILIFTPHLFGG</sequence>
<dbReference type="InterPro" id="IPR000829">
    <property type="entry name" value="DAGK"/>
</dbReference>
<comment type="similarity">
    <text evidence="2">Belongs to the bacterial diacylglycerol kinase family.</text>
</comment>
<dbReference type="PANTHER" id="PTHR34299">
    <property type="entry name" value="DIACYLGLYCEROL KINASE"/>
    <property type="match status" value="1"/>
</dbReference>
<evidence type="ECO:0000256" key="11">
    <source>
        <dbReference type="ARBA" id="ARBA00023098"/>
    </source>
</evidence>
<protein>
    <submittedName>
        <fullName evidence="20">Diacylglycerol kinase</fullName>
    </submittedName>
</protein>
<evidence type="ECO:0000256" key="6">
    <source>
        <dbReference type="ARBA" id="ARBA00022692"/>
    </source>
</evidence>
<evidence type="ECO:0000313" key="20">
    <source>
        <dbReference type="EMBL" id="ERP31954.1"/>
    </source>
</evidence>
<feature type="binding site" evidence="17">
    <location>
        <position position="79"/>
    </location>
    <ligand>
        <name>ATP</name>
        <dbReference type="ChEBI" id="CHEBI:30616"/>
    </ligand>
</feature>
<keyword evidence="5" id="KW-0808">Transferase</keyword>
<dbReference type="InterPro" id="IPR033717">
    <property type="entry name" value="UDPK"/>
</dbReference>
<dbReference type="STRING" id="1313304.CALK_1174"/>
<organism evidence="20 21">
    <name type="scientific">Chitinivibrio alkaliphilus ACht1</name>
    <dbReference type="NCBI Taxonomy" id="1313304"/>
    <lineage>
        <taxon>Bacteria</taxon>
        <taxon>Pseudomonadati</taxon>
        <taxon>Fibrobacterota</taxon>
        <taxon>Chitinivibrionia</taxon>
        <taxon>Chitinivibrionales</taxon>
        <taxon>Chitinivibrionaceae</taxon>
        <taxon>Chitinivibrio</taxon>
    </lineage>
</organism>
<comment type="caution">
    <text evidence="20">The sequence shown here is derived from an EMBL/GenBank/DDBJ whole genome shotgun (WGS) entry which is preliminary data.</text>
</comment>
<evidence type="ECO:0000256" key="17">
    <source>
        <dbReference type="PIRSR" id="PIRSR600829-3"/>
    </source>
</evidence>
<feature type="transmembrane region" description="Helical" evidence="19">
    <location>
        <begin position="34"/>
        <end position="53"/>
    </location>
</feature>
<keyword evidence="10 19" id="KW-1133">Transmembrane helix</keyword>
<keyword evidence="3" id="KW-1003">Cell membrane</keyword>
<dbReference type="GO" id="GO:0008654">
    <property type="term" value="P:phospholipid biosynthetic process"/>
    <property type="evidence" value="ECO:0007669"/>
    <property type="project" value="UniProtKB-KW"/>
</dbReference>
<dbReference type="GO" id="GO:0005524">
    <property type="term" value="F:ATP binding"/>
    <property type="evidence" value="ECO:0007669"/>
    <property type="project" value="UniProtKB-KW"/>
</dbReference>
<dbReference type="Gene3D" id="1.10.287.3610">
    <property type="match status" value="1"/>
</dbReference>
<evidence type="ECO:0000256" key="10">
    <source>
        <dbReference type="ARBA" id="ARBA00022989"/>
    </source>
</evidence>
<evidence type="ECO:0000256" key="16">
    <source>
        <dbReference type="PIRSR" id="PIRSR600829-2"/>
    </source>
</evidence>
<feature type="binding site" evidence="18">
    <location>
        <position position="79"/>
    </location>
    <ligand>
        <name>a divalent metal cation</name>
        <dbReference type="ChEBI" id="CHEBI:60240"/>
    </ligand>
</feature>
<evidence type="ECO:0000256" key="12">
    <source>
        <dbReference type="ARBA" id="ARBA00023136"/>
    </source>
</evidence>
<evidence type="ECO:0000256" key="13">
    <source>
        <dbReference type="ARBA" id="ARBA00023209"/>
    </source>
</evidence>
<feature type="transmembrane region" description="Helical" evidence="19">
    <location>
        <begin position="99"/>
        <end position="124"/>
    </location>
</feature>
<accession>U7D613</accession>
<keyword evidence="12 19" id="KW-0472">Membrane</keyword>
<dbReference type="Pfam" id="PF01219">
    <property type="entry name" value="DAGK_prokar"/>
    <property type="match status" value="1"/>
</dbReference>
<reference evidence="20 21" key="1">
    <citation type="journal article" date="2013" name="Environ. Microbiol.">
        <title>Genome analysis of Chitinivibrio alkaliphilus gen. nov., sp. nov., a novel extremely haloalkaliphilic anaerobic chitinolytic bacterium from the candidate phylum Termite Group 3.</title>
        <authorList>
            <person name="Sorokin D.Y."/>
            <person name="Gumerov V.M."/>
            <person name="Rakitin A.L."/>
            <person name="Beletsky A.V."/>
            <person name="Damste J.S."/>
            <person name="Muyzer G."/>
            <person name="Mardanov A.V."/>
            <person name="Ravin N.V."/>
        </authorList>
    </citation>
    <scope>NUCLEOTIDE SEQUENCE [LARGE SCALE GENOMIC DNA]</scope>
    <source>
        <strain evidence="20 21">ACht1</strain>
    </source>
</reference>
<feature type="binding site" evidence="17">
    <location>
        <position position="19"/>
    </location>
    <ligand>
        <name>ATP</name>
        <dbReference type="ChEBI" id="CHEBI:30616"/>
    </ligand>
</feature>
<dbReference type="GO" id="GO:0016301">
    <property type="term" value="F:kinase activity"/>
    <property type="evidence" value="ECO:0007669"/>
    <property type="project" value="UniProtKB-KW"/>
</dbReference>
<comment type="subcellular location">
    <subcellularLocation>
        <location evidence="1">Cell membrane</location>
        <topology evidence="1">Multi-pass membrane protein</topology>
    </subcellularLocation>
</comment>
<dbReference type="GO" id="GO:0046872">
    <property type="term" value="F:metal ion binding"/>
    <property type="evidence" value="ECO:0007669"/>
    <property type="project" value="UniProtKB-KW"/>
</dbReference>
<evidence type="ECO:0000256" key="5">
    <source>
        <dbReference type="ARBA" id="ARBA00022679"/>
    </source>
</evidence>
<evidence type="ECO:0000256" key="1">
    <source>
        <dbReference type="ARBA" id="ARBA00004651"/>
    </source>
</evidence>
<evidence type="ECO:0000256" key="19">
    <source>
        <dbReference type="SAM" id="Phobius"/>
    </source>
</evidence>
<evidence type="ECO:0000256" key="8">
    <source>
        <dbReference type="ARBA" id="ARBA00022777"/>
    </source>
</evidence>
<keyword evidence="14" id="KW-1208">Phospholipid metabolism</keyword>
<evidence type="ECO:0000256" key="7">
    <source>
        <dbReference type="ARBA" id="ARBA00022741"/>
    </source>
</evidence>
<feature type="active site" description="Proton acceptor" evidence="15">
    <location>
        <position position="72"/>
    </location>
</feature>
<keyword evidence="8 20" id="KW-0418">Kinase</keyword>
<dbReference type="PATRIC" id="fig|1313304.3.peg.1121"/>
<dbReference type="AlphaFoldDB" id="U7D613"/>
<keyword evidence="13" id="KW-0594">Phospholipid biosynthesis</keyword>
<evidence type="ECO:0000256" key="4">
    <source>
        <dbReference type="ARBA" id="ARBA00022516"/>
    </source>
</evidence>
<evidence type="ECO:0000256" key="14">
    <source>
        <dbReference type="ARBA" id="ARBA00023264"/>
    </source>
</evidence>